<feature type="domain" description="Secretion system C-terminal sorting" evidence="3">
    <location>
        <begin position="804"/>
        <end position="876"/>
    </location>
</feature>
<evidence type="ECO:0000256" key="2">
    <source>
        <dbReference type="SAM" id="MobiDB-lite"/>
    </source>
</evidence>
<accession>A0ABT0QI95</accession>
<evidence type="ECO:0000313" key="4">
    <source>
        <dbReference type="EMBL" id="MCL6296728.1"/>
    </source>
</evidence>
<evidence type="ECO:0000256" key="1">
    <source>
        <dbReference type="ARBA" id="ARBA00022729"/>
    </source>
</evidence>
<feature type="region of interest" description="Disordered" evidence="2">
    <location>
        <begin position="725"/>
        <end position="760"/>
    </location>
</feature>
<reference evidence="4" key="1">
    <citation type="submission" date="2022-05" db="EMBL/GenBank/DDBJ databases">
        <authorList>
            <person name="Park J.-S."/>
        </authorList>
    </citation>
    <scope>NUCLEOTIDE SEQUENCE</scope>
    <source>
        <strain evidence="4">2012CJ34-3</strain>
    </source>
</reference>
<sequence length="878" mass="95832">MKKLLQILLYIPFITFAQTQIGGDINGKTVVDNFGNSVVSLSEDGSTFAALFNDENGDAFQNSFTTTWTVTDADEITIAINPDATGNYNYTIDWGDGTIESGKTGNASHTYSNNSGTNDYQIKITEDFPAIRVSLSGDEEKLKSIDQWGEIKWETMYQAFRDCKNMQVNATDAPDLSLVTTMYRMFYSCTAFTGHESINTWHLNSIEDLNSMFRGCENFNQDLNSWDTSNVVEMSYMFQDALAFNGNISSWDVSQVGADGVGDTQKMFNNAVKFNQDISSWQFKENADFTGMFEGAIAFNQPLPNWINTNVDGLKMSEMFKDAKAFNQNLSSWDASKIKVMSNMFNGAISFNQNLSSWVLSGLTAETNTTMMNNMFDNSAMSRANYDATLIAWANNENTPSDVTLGALSIEYCTAEIERQSLIDNKGWTFVGDTKCPNIIYVDLNGNNTNGTDWANAYTSIKTAINNANKGDHIYIAIGTYQEGVITINSGKDLVIKGGYNTTTNIQEDYSTLDGQESNNILSTSLLTNNTLFDHLIITNGGNVNNGGGMLNSASSPTLTNVIFTKNTAFLEGGGMYNANNSSPVLINVTFVENASGKNGGGMANFASTSTSPTNPIILTNVIFYKNTAVNNGAGMFNHSSNPTLINVTFTGNTSENLGGGMQNNIQAKPLLYNTVFYNNSAGTNGDISDIAGDGTINTSSSHNASDKNESILDNNIAFVQLTQNPFTNSTDPAGGDDEFGTADDGLIPNTPDLIDKGDDNKNNETFDLAGQIRLFNTIDIGAYERQSTLSINSNNILKKHIHLYPNPTASKLFISNPLNINLKTISIHDISGRLILTKTIKTNTAEQSINISKLSSGIYLLSLKSDTENMTKRIIKQ</sequence>
<dbReference type="EMBL" id="JAMFLZ010000014">
    <property type="protein sequence ID" value="MCL6296728.1"/>
    <property type="molecule type" value="Genomic_DNA"/>
</dbReference>
<dbReference type="Proteomes" id="UP001165381">
    <property type="component" value="Unassembled WGS sequence"/>
</dbReference>
<name>A0ABT0QI95_9FLAO</name>
<dbReference type="Pfam" id="PF18962">
    <property type="entry name" value="Por_Secre_tail"/>
    <property type="match status" value="1"/>
</dbReference>
<evidence type="ECO:0000259" key="3">
    <source>
        <dbReference type="Pfam" id="PF18962"/>
    </source>
</evidence>
<keyword evidence="5" id="KW-1185">Reference proteome</keyword>
<dbReference type="InterPro" id="IPR005046">
    <property type="entry name" value="DUF285"/>
</dbReference>
<gene>
    <name evidence="4" type="ORF">M3P09_17110</name>
</gene>
<comment type="caution">
    <text evidence="4">The sequence shown here is derived from an EMBL/GenBank/DDBJ whole genome shotgun (WGS) entry which is preliminary data.</text>
</comment>
<protein>
    <submittedName>
        <fullName evidence="4">BspA family leucine-rich repeat surface protein</fullName>
    </submittedName>
</protein>
<dbReference type="Gene3D" id="2.160.20.10">
    <property type="entry name" value="Single-stranded right-handed beta-helix, Pectin lyase-like"/>
    <property type="match status" value="1"/>
</dbReference>
<keyword evidence="1" id="KW-0732">Signal</keyword>
<dbReference type="InterPro" id="IPR012334">
    <property type="entry name" value="Pectin_lyas_fold"/>
</dbReference>
<dbReference type="NCBIfam" id="TIGR04183">
    <property type="entry name" value="Por_Secre_tail"/>
    <property type="match status" value="1"/>
</dbReference>
<organism evidence="4 5">
    <name type="scientific">Jejuia spongiicola</name>
    <dbReference type="NCBI Taxonomy" id="2942207"/>
    <lineage>
        <taxon>Bacteria</taxon>
        <taxon>Pseudomonadati</taxon>
        <taxon>Bacteroidota</taxon>
        <taxon>Flavobacteriia</taxon>
        <taxon>Flavobacteriales</taxon>
        <taxon>Flavobacteriaceae</taxon>
        <taxon>Jejuia</taxon>
    </lineage>
</organism>
<dbReference type="InterPro" id="IPR011050">
    <property type="entry name" value="Pectin_lyase_fold/virulence"/>
</dbReference>
<dbReference type="InterPro" id="IPR026444">
    <property type="entry name" value="Secre_tail"/>
</dbReference>
<dbReference type="Pfam" id="PF03382">
    <property type="entry name" value="DUF285"/>
    <property type="match status" value="2"/>
</dbReference>
<dbReference type="SUPFAM" id="SSF51126">
    <property type="entry name" value="Pectin lyase-like"/>
    <property type="match status" value="1"/>
</dbReference>
<evidence type="ECO:0000313" key="5">
    <source>
        <dbReference type="Proteomes" id="UP001165381"/>
    </source>
</evidence>
<proteinExistence type="predicted"/>
<dbReference type="RefSeq" id="WP_249974048.1">
    <property type="nucleotide sequence ID" value="NZ_JAMFLZ010000014.1"/>
</dbReference>